<gene>
    <name evidence="14" type="primary">ddl</name>
    <name evidence="19" type="ORF">J2W91_001307</name>
</gene>
<dbReference type="EMBL" id="JAVDTR010000003">
    <property type="protein sequence ID" value="MDR6722855.1"/>
    <property type="molecule type" value="Genomic_DNA"/>
</dbReference>
<dbReference type="PROSITE" id="PS00844">
    <property type="entry name" value="DALA_DALA_LIGASE_2"/>
    <property type="match status" value="1"/>
</dbReference>
<evidence type="ECO:0000256" key="11">
    <source>
        <dbReference type="ARBA" id="ARBA00022984"/>
    </source>
</evidence>
<dbReference type="InterPro" id="IPR013815">
    <property type="entry name" value="ATP_grasp_subdomain_1"/>
</dbReference>
<evidence type="ECO:0000256" key="17">
    <source>
        <dbReference type="PROSITE-ProRule" id="PRU00409"/>
    </source>
</evidence>
<keyword evidence="8 17" id="KW-0067">ATP-binding</keyword>
<dbReference type="SMART" id="SM01209">
    <property type="entry name" value="GARS_A"/>
    <property type="match status" value="1"/>
</dbReference>
<comment type="pathway">
    <text evidence="14">Cell wall biogenesis; peptidoglycan biosynthesis.</text>
</comment>
<evidence type="ECO:0000256" key="4">
    <source>
        <dbReference type="ARBA" id="ARBA00022490"/>
    </source>
</evidence>
<evidence type="ECO:0000256" key="6">
    <source>
        <dbReference type="ARBA" id="ARBA00022723"/>
    </source>
</evidence>
<evidence type="ECO:0000256" key="9">
    <source>
        <dbReference type="ARBA" id="ARBA00022842"/>
    </source>
</evidence>
<evidence type="ECO:0000256" key="8">
    <source>
        <dbReference type="ARBA" id="ARBA00022840"/>
    </source>
</evidence>
<feature type="binding site" evidence="16">
    <location>
        <position position="266"/>
    </location>
    <ligand>
        <name>Mg(2+)</name>
        <dbReference type="ChEBI" id="CHEBI:18420"/>
        <label>1</label>
    </ligand>
</feature>
<evidence type="ECO:0000256" key="16">
    <source>
        <dbReference type="PIRSR" id="PIRSR039102-3"/>
    </source>
</evidence>
<keyword evidence="10 14" id="KW-0133">Cell shape</keyword>
<dbReference type="Pfam" id="PF07478">
    <property type="entry name" value="Dala_Dala_lig_C"/>
    <property type="match status" value="1"/>
</dbReference>
<dbReference type="FunFam" id="3.40.50.20:FF:000031">
    <property type="entry name" value="D-alanine--D-alanine ligase"/>
    <property type="match status" value="1"/>
</dbReference>
<dbReference type="InterPro" id="IPR011127">
    <property type="entry name" value="Dala_Dala_lig_N"/>
</dbReference>
<evidence type="ECO:0000256" key="12">
    <source>
        <dbReference type="ARBA" id="ARBA00023211"/>
    </source>
</evidence>
<dbReference type="GO" id="GO:0071555">
    <property type="term" value="P:cell wall organization"/>
    <property type="evidence" value="ECO:0007669"/>
    <property type="project" value="UniProtKB-KW"/>
</dbReference>
<dbReference type="PROSITE" id="PS00843">
    <property type="entry name" value="DALA_DALA_LIGASE_1"/>
    <property type="match status" value="1"/>
</dbReference>
<keyword evidence="6 16" id="KW-0479">Metal-binding</keyword>
<dbReference type="GO" id="GO:0009252">
    <property type="term" value="P:peptidoglycan biosynthetic process"/>
    <property type="evidence" value="ECO:0007669"/>
    <property type="project" value="UniProtKB-UniRule"/>
</dbReference>
<feature type="active site" evidence="15">
    <location>
        <position position="289"/>
    </location>
</feature>
<reference evidence="19" key="1">
    <citation type="submission" date="2023-07" db="EMBL/GenBank/DDBJ databases">
        <title>Sorghum-associated microbial communities from plants grown in Nebraska, USA.</title>
        <authorList>
            <person name="Schachtman D."/>
        </authorList>
    </citation>
    <scope>NUCLEOTIDE SEQUENCE</scope>
    <source>
        <strain evidence="19">BE80</strain>
    </source>
</reference>
<feature type="active site" evidence="15">
    <location>
        <position position="31"/>
    </location>
</feature>
<dbReference type="NCBIfam" id="TIGR01205">
    <property type="entry name" value="D_ala_D_alaTIGR"/>
    <property type="match status" value="1"/>
</dbReference>
<dbReference type="NCBIfam" id="NF002378">
    <property type="entry name" value="PRK01372.1"/>
    <property type="match status" value="1"/>
</dbReference>
<dbReference type="GO" id="GO:0008360">
    <property type="term" value="P:regulation of cell shape"/>
    <property type="evidence" value="ECO:0007669"/>
    <property type="project" value="UniProtKB-KW"/>
</dbReference>
<evidence type="ECO:0000256" key="1">
    <source>
        <dbReference type="ARBA" id="ARBA00001936"/>
    </source>
</evidence>
<dbReference type="SUPFAM" id="SSF56059">
    <property type="entry name" value="Glutathione synthetase ATP-binding domain-like"/>
    <property type="match status" value="1"/>
</dbReference>
<keyword evidence="5 14" id="KW-0436">Ligase</keyword>
<evidence type="ECO:0000256" key="7">
    <source>
        <dbReference type="ARBA" id="ARBA00022741"/>
    </source>
</evidence>
<feature type="binding site" evidence="16">
    <location>
        <position position="278"/>
    </location>
    <ligand>
        <name>Mg(2+)</name>
        <dbReference type="ChEBI" id="CHEBI:18420"/>
        <label>1</label>
    </ligand>
</feature>
<evidence type="ECO:0000256" key="5">
    <source>
        <dbReference type="ARBA" id="ARBA00022598"/>
    </source>
</evidence>
<name>A0AAP5LML8_PAEAM</name>
<dbReference type="PROSITE" id="PS50975">
    <property type="entry name" value="ATP_GRASP"/>
    <property type="match status" value="1"/>
</dbReference>
<keyword evidence="11 14" id="KW-0573">Peptidoglycan synthesis</keyword>
<evidence type="ECO:0000313" key="20">
    <source>
        <dbReference type="Proteomes" id="UP001254832"/>
    </source>
</evidence>
<comment type="function">
    <text evidence="14">Cell wall formation.</text>
</comment>
<keyword evidence="7 17" id="KW-0547">Nucleotide-binding</keyword>
<evidence type="ECO:0000256" key="14">
    <source>
        <dbReference type="HAMAP-Rule" id="MF_00047"/>
    </source>
</evidence>
<keyword evidence="13 14" id="KW-0961">Cell wall biogenesis/degradation</keyword>
<comment type="subcellular location">
    <subcellularLocation>
        <location evidence="2 14">Cytoplasm</location>
    </subcellularLocation>
</comment>
<dbReference type="AlphaFoldDB" id="A0AAP5LML8"/>
<dbReference type="Gene3D" id="3.30.470.20">
    <property type="entry name" value="ATP-grasp fold, B domain"/>
    <property type="match status" value="1"/>
</dbReference>
<evidence type="ECO:0000256" key="13">
    <source>
        <dbReference type="ARBA" id="ARBA00023316"/>
    </source>
</evidence>
<dbReference type="InterPro" id="IPR005905">
    <property type="entry name" value="D_ala_D_ala"/>
</dbReference>
<evidence type="ECO:0000256" key="2">
    <source>
        <dbReference type="ARBA" id="ARBA00004496"/>
    </source>
</evidence>
<evidence type="ECO:0000259" key="18">
    <source>
        <dbReference type="PROSITE" id="PS50975"/>
    </source>
</evidence>
<evidence type="ECO:0000313" key="19">
    <source>
        <dbReference type="EMBL" id="MDR6722855.1"/>
    </source>
</evidence>
<comment type="cofactor">
    <cofactor evidence="1">
        <name>Mn(2+)</name>
        <dbReference type="ChEBI" id="CHEBI:29035"/>
    </cofactor>
</comment>
<dbReference type="HAMAP" id="MF_00047">
    <property type="entry name" value="Dala_Dala_lig"/>
    <property type="match status" value="1"/>
</dbReference>
<dbReference type="InterPro" id="IPR011095">
    <property type="entry name" value="Dala_Dala_lig_C"/>
</dbReference>
<protein>
    <recommendedName>
        <fullName evidence="14">D-alanine--D-alanine ligase</fullName>
        <ecNumber evidence="14">6.3.2.4</ecNumber>
    </recommendedName>
    <alternativeName>
        <fullName evidence="14">D-Ala-D-Ala ligase</fullName>
    </alternativeName>
    <alternativeName>
        <fullName evidence="14">D-alanylalanine synthetase</fullName>
    </alternativeName>
</protein>
<dbReference type="EC" id="6.3.2.4" evidence="14"/>
<comment type="catalytic activity">
    <reaction evidence="14">
        <text>2 D-alanine + ATP = D-alanyl-D-alanine + ADP + phosphate + H(+)</text>
        <dbReference type="Rhea" id="RHEA:11224"/>
        <dbReference type="ChEBI" id="CHEBI:15378"/>
        <dbReference type="ChEBI" id="CHEBI:30616"/>
        <dbReference type="ChEBI" id="CHEBI:43474"/>
        <dbReference type="ChEBI" id="CHEBI:57416"/>
        <dbReference type="ChEBI" id="CHEBI:57822"/>
        <dbReference type="ChEBI" id="CHEBI:456216"/>
        <dbReference type="EC" id="6.3.2.4"/>
    </reaction>
</comment>
<dbReference type="PANTHER" id="PTHR23132">
    <property type="entry name" value="D-ALANINE--D-ALANINE LIGASE"/>
    <property type="match status" value="1"/>
</dbReference>
<keyword evidence="4 14" id="KW-0963">Cytoplasm</keyword>
<dbReference type="FunFam" id="3.30.470.20:FF:000074">
    <property type="entry name" value="D-alanine--D-alanine ligase"/>
    <property type="match status" value="1"/>
</dbReference>
<proteinExistence type="inferred from homology"/>
<dbReference type="Pfam" id="PF01820">
    <property type="entry name" value="Dala_Dala_lig_N"/>
    <property type="match status" value="2"/>
</dbReference>
<dbReference type="GO" id="GO:0008716">
    <property type="term" value="F:D-alanine-D-alanine ligase activity"/>
    <property type="evidence" value="ECO:0007669"/>
    <property type="project" value="UniProtKB-UniRule"/>
</dbReference>
<comment type="caution">
    <text evidence="19">The sequence shown here is derived from an EMBL/GenBank/DDBJ whole genome shotgun (WGS) entry which is preliminary data.</text>
</comment>
<feature type="binding site" evidence="16">
    <location>
        <position position="280"/>
    </location>
    <ligand>
        <name>Mg(2+)</name>
        <dbReference type="ChEBI" id="CHEBI:18420"/>
        <label>2</label>
    </ligand>
</feature>
<evidence type="ECO:0000256" key="3">
    <source>
        <dbReference type="ARBA" id="ARBA00010871"/>
    </source>
</evidence>
<sequence>MVWLNVVAKNSMEWRGLRMKVGVIMGGTSSERDISLLTGQEMITHLDPQKYEVVPVVINNKRELIEKSAGLDIALLALHGKYGEDGTIQGTLDSLGIPYTGCGVLASSVCMDKDISKRIMQQAGVPTVEWLQISDLEELSSTTVMQLSYPVVVKPNSGGSSIGTQIVREPSTLREATEAALAWDDTVMIEQYIEGEEITCAILDGTMLPVISIRSSGAFFDYSSKYDDGGAEERIVQLPADIHKHVEAAALTCYHVLKCSVYARVDMIIRDGMPYVLEVNTLPGLTRNSLLPKSADAAGISFAKLLDSIIELSLQQRRKEAKSG</sequence>
<keyword evidence="12 16" id="KW-0464">Manganese</keyword>
<dbReference type="Gene3D" id="3.30.1490.20">
    <property type="entry name" value="ATP-grasp fold, A domain"/>
    <property type="match status" value="1"/>
</dbReference>
<feature type="binding site" evidence="16">
    <location>
        <position position="278"/>
    </location>
    <ligand>
        <name>Mg(2+)</name>
        <dbReference type="ChEBI" id="CHEBI:18420"/>
        <label>2</label>
    </ligand>
</feature>
<dbReference type="PANTHER" id="PTHR23132:SF23">
    <property type="entry name" value="D-ALANINE--D-ALANINE LIGASE B"/>
    <property type="match status" value="1"/>
</dbReference>
<dbReference type="GO" id="GO:0005737">
    <property type="term" value="C:cytoplasm"/>
    <property type="evidence" value="ECO:0007669"/>
    <property type="project" value="UniProtKB-SubCell"/>
</dbReference>
<organism evidence="19 20">
    <name type="scientific">Paenibacillus amylolyticus</name>
    <dbReference type="NCBI Taxonomy" id="1451"/>
    <lineage>
        <taxon>Bacteria</taxon>
        <taxon>Bacillati</taxon>
        <taxon>Bacillota</taxon>
        <taxon>Bacilli</taxon>
        <taxon>Bacillales</taxon>
        <taxon>Paenibacillaceae</taxon>
        <taxon>Paenibacillus</taxon>
    </lineage>
</organism>
<dbReference type="Gene3D" id="3.40.50.20">
    <property type="match status" value="1"/>
</dbReference>
<keyword evidence="9 16" id="KW-0460">Magnesium</keyword>
<dbReference type="PIRSF" id="PIRSF039102">
    <property type="entry name" value="Ddl/VanB"/>
    <property type="match status" value="1"/>
</dbReference>
<dbReference type="InterPro" id="IPR011761">
    <property type="entry name" value="ATP-grasp"/>
</dbReference>
<feature type="domain" description="ATP-grasp" evidence="18">
    <location>
        <begin position="117"/>
        <end position="311"/>
    </location>
</feature>
<comment type="similarity">
    <text evidence="3 14">Belongs to the D-alanine--D-alanine ligase family.</text>
</comment>
<dbReference type="GO" id="GO:0046872">
    <property type="term" value="F:metal ion binding"/>
    <property type="evidence" value="ECO:0007669"/>
    <property type="project" value="UniProtKB-KW"/>
</dbReference>
<feature type="active site" evidence="15">
    <location>
        <position position="160"/>
    </location>
</feature>
<dbReference type="InterPro" id="IPR016185">
    <property type="entry name" value="PreATP-grasp_dom_sf"/>
</dbReference>
<dbReference type="InterPro" id="IPR000291">
    <property type="entry name" value="D-Ala_lig_Van_CS"/>
</dbReference>
<comment type="cofactor">
    <cofactor evidence="16">
        <name>Mg(2+)</name>
        <dbReference type="ChEBI" id="CHEBI:18420"/>
    </cofactor>
    <cofactor evidence="16">
        <name>Mn(2+)</name>
        <dbReference type="ChEBI" id="CHEBI:29035"/>
    </cofactor>
    <text evidence="16">Binds 2 magnesium or manganese ions per subunit.</text>
</comment>
<dbReference type="SUPFAM" id="SSF52440">
    <property type="entry name" value="PreATP-grasp domain"/>
    <property type="match status" value="1"/>
</dbReference>
<dbReference type="Proteomes" id="UP001254832">
    <property type="component" value="Unassembled WGS sequence"/>
</dbReference>
<evidence type="ECO:0000256" key="15">
    <source>
        <dbReference type="PIRSR" id="PIRSR039102-1"/>
    </source>
</evidence>
<evidence type="ECO:0000256" key="10">
    <source>
        <dbReference type="ARBA" id="ARBA00022960"/>
    </source>
</evidence>
<accession>A0AAP5LML8</accession>
<dbReference type="GO" id="GO:0005524">
    <property type="term" value="F:ATP binding"/>
    <property type="evidence" value="ECO:0007669"/>
    <property type="project" value="UniProtKB-UniRule"/>
</dbReference>